<name>A0A9N7Y1G1_PLEPL</name>
<gene>
    <name evidence="2" type="ORF">PLEPLA_LOCUS1902</name>
</gene>
<comment type="caution">
    <text evidence="2">The sequence shown here is derived from an EMBL/GenBank/DDBJ whole genome shotgun (WGS) entry which is preliminary data.</text>
</comment>
<dbReference type="AlphaFoldDB" id="A0A9N7Y1G1"/>
<dbReference type="Proteomes" id="UP001153269">
    <property type="component" value="Unassembled WGS sequence"/>
</dbReference>
<evidence type="ECO:0000256" key="1">
    <source>
        <dbReference type="SAM" id="MobiDB-lite"/>
    </source>
</evidence>
<proteinExistence type="predicted"/>
<reference evidence="2" key="1">
    <citation type="submission" date="2020-03" db="EMBL/GenBank/DDBJ databases">
        <authorList>
            <person name="Weist P."/>
        </authorList>
    </citation>
    <scope>NUCLEOTIDE SEQUENCE</scope>
</reference>
<dbReference type="EMBL" id="CADEAL010000091">
    <property type="protein sequence ID" value="CAB1414195.1"/>
    <property type="molecule type" value="Genomic_DNA"/>
</dbReference>
<protein>
    <submittedName>
        <fullName evidence="2">Uncharacterized protein</fullName>
    </submittedName>
</protein>
<organism evidence="2 3">
    <name type="scientific">Pleuronectes platessa</name>
    <name type="common">European plaice</name>
    <dbReference type="NCBI Taxonomy" id="8262"/>
    <lineage>
        <taxon>Eukaryota</taxon>
        <taxon>Metazoa</taxon>
        <taxon>Chordata</taxon>
        <taxon>Craniata</taxon>
        <taxon>Vertebrata</taxon>
        <taxon>Euteleostomi</taxon>
        <taxon>Actinopterygii</taxon>
        <taxon>Neopterygii</taxon>
        <taxon>Teleostei</taxon>
        <taxon>Neoteleostei</taxon>
        <taxon>Acanthomorphata</taxon>
        <taxon>Carangaria</taxon>
        <taxon>Pleuronectiformes</taxon>
        <taxon>Pleuronectoidei</taxon>
        <taxon>Pleuronectidae</taxon>
        <taxon>Pleuronectes</taxon>
    </lineage>
</organism>
<accession>A0A9N7Y1G1</accession>
<evidence type="ECO:0000313" key="3">
    <source>
        <dbReference type="Proteomes" id="UP001153269"/>
    </source>
</evidence>
<keyword evidence="3" id="KW-1185">Reference proteome</keyword>
<evidence type="ECO:0000313" key="2">
    <source>
        <dbReference type="EMBL" id="CAB1414195.1"/>
    </source>
</evidence>
<feature type="compositionally biased region" description="Pro residues" evidence="1">
    <location>
        <begin position="9"/>
        <end position="18"/>
    </location>
</feature>
<feature type="region of interest" description="Disordered" evidence="1">
    <location>
        <begin position="1"/>
        <end position="43"/>
    </location>
</feature>
<sequence length="166" mass="18676">MTVEELRAAPPPPPPPPGISAHPARDKHPHTPGTCPHRCRDRRPGLRRASMVSFPGMQTEARSLKPGPLPEMFDSSWKVRSIWDGVRLEVVEDRSPVVLHSFTHLDPDLPLLEVRRRRRRPGGGGRARGRRLVEERRGGELSQDWVEDPGLGGGSRTGWRIQGDWF</sequence>